<accession>A0A7R8X6N3</accession>
<keyword evidence="2" id="KW-1133">Transmembrane helix</keyword>
<feature type="domain" description="Poly(A)-specific ribonuclease RNA-binding" evidence="3">
    <location>
        <begin position="515"/>
        <end position="594"/>
    </location>
</feature>
<comment type="similarity">
    <text evidence="1">Belongs to the CAF1 family.</text>
</comment>
<dbReference type="PANTHER" id="PTHR15092:SF44">
    <property type="entry name" value="POLY(A)-SPECIFIC RIBONUCLEASE PARN"/>
    <property type="match status" value="1"/>
</dbReference>
<evidence type="ECO:0000256" key="1">
    <source>
        <dbReference type="ARBA" id="ARBA00008372"/>
    </source>
</evidence>
<dbReference type="InterPro" id="IPR014789">
    <property type="entry name" value="PolyA-riboNase_RNA-binding"/>
</dbReference>
<evidence type="ECO:0000313" key="4">
    <source>
        <dbReference type="EMBL" id="CAD7241686.1"/>
    </source>
</evidence>
<feature type="transmembrane region" description="Helical" evidence="2">
    <location>
        <begin position="443"/>
        <end position="463"/>
    </location>
</feature>
<dbReference type="Gene3D" id="3.30.70.330">
    <property type="match status" value="1"/>
</dbReference>
<feature type="transmembrane region" description="Helical" evidence="2">
    <location>
        <begin position="417"/>
        <end position="436"/>
    </location>
</feature>
<dbReference type="InterPro" id="IPR036397">
    <property type="entry name" value="RNaseH_sf"/>
</dbReference>
<dbReference type="Pfam" id="PF04857">
    <property type="entry name" value="CAF1"/>
    <property type="match status" value="1"/>
</dbReference>
<dbReference type="AlphaFoldDB" id="A0A7R8X6N3"/>
<dbReference type="GO" id="GO:0000289">
    <property type="term" value="P:nuclear-transcribed mRNA poly(A) tail shortening"/>
    <property type="evidence" value="ECO:0007669"/>
    <property type="project" value="TreeGrafter"/>
</dbReference>
<dbReference type="SUPFAM" id="SSF54928">
    <property type="entry name" value="RNA-binding domain, RBD"/>
    <property type="match status" value="1"/>
</dbReference>
<dbReference type="GO" id="GO:0005634">
    <property type="term" value="C:nucleus"/>
    <property type="evidence" value="ECO:0007669"/>
    <property type="project" value="InterPro"/>
</dbReference>
<dbReference type="InterPro" id="IPR035979">
    <property type="entry name" value="RBD_domain_sf"/>
</dbReference>
<dbReference type="Proteomes" id="UP000677054">
    <property type="component" value="Unassembled WGS sequence"/>
</dbReference>
<dbReference type="EMBL" id="CAJPEV010000164">
    <property type="protein sequence ID" value="CAG0881662.1"/>
    <property type="molecule type" value="Genomic_DNA"/>
</dbReference>
<reference evidence="4" key="1">
    <citation type="submission" date="2020-11" db="EMBL/GenBank/DDBJ databases">
        <authorList>
            <person name="Tran Van P."/>
        </authorList>
    </citation>
    <scope>NUCLEOTIDE SEQUENCE</scope>
</reference>
<sequence>MKSHPLFWKSFSDFIDELDGIKEIIQGSDFLALDLEFTGLRKSMSGGLKNNLFDSISDRLKKMQENMMEFLVLQVGLCAFHWVPEARKWKYYAYNFNVFPSAEHGDLTFPCQVETMKFLLEHGFDFNRVILEGIPFLRPDREEKAKRSFFLKQKAILGQGPSPQRVSVPEKLKPLIVAISERVKNFLDDPDAGQELNLGDFTAYHRKLIYEEIHERFQGQMWVESVPGKAGETEILLHRGKEGLENWGKEPWKKLQNAFEFRKLIDFISSSEKLLIGHNMLLDLLHLEEKFHQDIPQEYGEMKHLLHTRYPKILDMKLVAEWGELADLFMDSSLKCMAIRLSKEPFQCAAVAPGNEVSARYEKKEAFHEAGYDAFLTGQNFLSVLQYLNHMDSMVLEVSFKSCLFPLALDFTPKSSLTILLTVLLLTFVSLAILLMDRMGLSWIFPFIALIVAGVLAEHGLPLPGFLLTLPVALNLLRTLYTVTLWMFRALAISVGVFPALNIAIPDVPYINLAGPDMSPDRSHVFHLKMPSSWKNQDIEELFSAVGPVQIAWIDDTSAYIALKRREMAAEALTAKIPHNDSLYQVTTYADFCAESLFDCKRRGEKRQKLEEINS</sequence>
<dbReference type="EMBL" id="LR899681">
    <property type="protein sequence ID" value="CAD7241686.1"/>
    <property type="molecule type" value="Genomic_DNA"/>
</dbReference>
<organism evidence="4">
    <name type="scientific">Darwinula stevensoni</name>
    <dbReference type="NCBI Taxonomy" id="69355"/>
    <lineage>
        <taxon>Eukaryota</taxon>
        <taxon>Metazoa</taxon>
        <taxon>Ecdysozoa</taxon>
        <taxon>Arthropoda</taxon>
        <taxon>Crustacea</taxon>
        <taxon>Oligostraca</taxon>
        <taxon>Ostracoda</taxon>
        <taxon>Podocopa</taxon>
        <taxon>Podocopida</taxon>
        <taxon>Darwinulocopina</taxon>
        <taxon>Darwinuloidea</taxon>
        <taxon>Darwinulidae</taxon>
        <taxon>Darwinula</taxon>
    </lineage>
</organism>
<evidence type="ECO:0000259" key="3">
    <source>
        <dbReference type="Pfam" id="PF08675"/>
    </source>
</evidence>
<dbReference type="SUPFAM" id="SSF82708">
    <property type="entry name" value="R3H domain"/>
    <property type="match status" value="1"/>
</dbReference>
<dbReference type="SUPFAM" id="SSF53098">
    <property type="entry name" value="Ribonuclease H-like"/>
    <property type="match status" value="1"/>
</dbReference>
<name>A0A7R8X6N3_9CRUS</name>
<dbReference type="CDD" id="cd12428">
    <property type="entry name" value="RRM_PARN"/>
    <property type="match status" value="1"/>
</dbReference>
<dbReference type="InterPro" id="IPR006941">
    <property type="entry name" value="RNase_CAF1"/>
</dbReference>
<dbReference type="Gene3D" id="3.30.1370.50">
    <property type="entry name" value="R3H-like domain"/>
    <property type="match status" value="1"/>
</dbReference>
<keyword evidence="5" id="KW-1185">Reference proteome</keyword>
<dbReference type="InterPro" id="IPR051181">
    <property type="entry name" value="CAF1_poly(A)_ribonucleases"/>
</dbReference>
<gene>
    <name evidence="4" type="ORF">DSTB1V02_LOCUS1667</name>
</gene>
<dbReference type="OrthoDB" id="1432093at2759"/>
<keyword evidence="2" id="KW-0812">Transmembrane</keyword>
<evidence type="ECO:0000313" key="5">
    <source>
        <dbReference type="Proteomes" id="UP000677054"/>
    </source>
</evidence>
<feature type="transmembrane region" description="Helical" evidence="2">
    <location>
        <begin position="483"/>
        <end position="505"/>
    </location>
</feature>
<dbReference type="InterPro" id="IPR036867">
    <property type="entry name" value="R3H_dom_sf"/>
</dbReference>
<keyword evidence="2" id="KW-0472">Membrane</keyword>
<dbReference type="Pfam" id="PF08675">
    <property type="entry name" value="RNA_bind"/>
    <property type="match status" value="1"/>
</dbReference>
<dbReference type="Gene3D" id="3.30.420.10">
    <property type="entry name" value="Ribonuclease H-like superfamily/Ribonuclease H"/>
    <property type="match status" value="2"/>
</dbReference>
<dbReference type="GO" id="GO:0005737">
    <property type="term" value="C:cytoplasm"/>
    <property type="evidence" value="ECO:0007669"/>
    <property type="project" value="InterPro"/>
</dbReference>
<dbReference type="GO" id="GO:0003723">
    <property type="term" value="F:RNA binding"/>
    <property type="evidence" value="ECO:0007669"/>
    <property type="project" value="InterPro"/>
</dbReference>
<protein>
    <recommendedName>
        <fullName evidence="3">Poly(A)-specific ribonuclease RNA-binding domain-containing protein</fullName>
    </recommendedName>
</protein>
<dbReference type="GO" id="GO:1990432">
    <property type="term" value="P:siRNA 3'-end processing"/>
    <property type="evidence" value="ECO:0007669"/>
    <property type="project" value="TreeGrafter"/>
</dbReference>
<dbReference type="PANTHER" id="PTHR15092">
    <property type="entry name" value="POLY A -SPECIFIC RIBONUCLEASE/TARGET OF EGR1, MEMBER 1"/>
    <property type="match status" value="1"/>
</dbReference>
<dbReference type="GO" id="GO:1990431">
    <property type="term" value="P:priRNA 3'-end processing"/>
    <property type="evidence" value="ECO:0007669"/>
    <property type="project" value="TreeGrafter"/>
</dbReference>
<dbReference type="InterPro" id="IPR012677">
    <property type="entry name" value="Nucleotide-bd_a/b_plait_sf"/>
</dbReference>
<proteinExistence type="inferred from homology"/>
<dbReference type="GO" id="GO:0046872">
    <property type="term" value="F:metal ion binding"/>
    <property type="evidence" value="ECO:0007669"/>
    <property type="project" value="InterPro"/>
</dbReference>
<evidence type="ECO:0000256" key="2">
    <source>
        <dbReference type="SAM" id="Phobius"/>
    </source>
</evidence>
<dbReference type="InterPro" id="IPR012337">
    <property type="entry name" value="RNaseH-like_sf"/>
</dbReference>
<dbReference type="GO" id="GO:0004535">
    <property type="term" value="F:poly(A)-specific ribonuclease activity"/>
    <property type="evidence" value="ECO:0007669"/>
    <property type="project" value="InterPro"/>
</dbReference>